<dbReference type="RefSeq" id="WP_102996908.1">
    <property type="nucleotide sequence ID" value="NZ_CP025938.1"/>
</dbReference>
<dbReference type="InterPro" id="IPR002686">
    <property type="entry name" value="Transposase_17"/>
</dbReference>
<accession>A0A2I7SMB1</accession>
<proteinExistence type="predicted"/>
<feature type="domain" description="Transposase IS200-like" evidence="1">
    <location>
        <begin position="9"/>
        <end position="148"/>
    </location>
</feature>
<sequence length="185" mass="22070">MSRNYKFHNKSGLYFVSFATVYWIDVFTRDVYFNVLADSINYCRKEKSMELYCYCFMPSHIHLIFRSSTEQPMDLIRDFKKYTAKKVIKAIETNPHESRKEWLLWMFERAGKKKSNVSKYQFWQHHNKPIELYSTSVINQKIDYIHNNPVESGLVVNSIDWKYSSARNFQDDDTVLKIDDAGFLG</sequence>
<dbReference type="Proteomes" id="UP000236592">
    <property type="component" value="Chromosome"/>
</dbReference>
<dbReference type="Gene3D" id="3.30.70.1290">
    <property type="entry name" value="Transposase IS200-like"/>
    <property type="match status" value="1"/>
</dbReference>
<organism evidence="2 3">
    <name type="scientific">Pseudotamlana carrageenivorans</name>
    <dbReference type="NCBI Taxonomy" id="2069432"/>
    <lineage>
        <taxon>Bacteria</taxon>
        <taxon>Pseudomonadati</taxon>
        <taxon>Bacteroidota</taxon>
        <taxon>Flavobacteriia</taxon>
        <taxon>Flavobacteriales</taxon>
        <taxon>Flavobacteriaceae</taxon>
        <taxon>Pseudotamlana</taxon>
    </lineage>
</organism>
<evidence type="ECO:0000259" key="1">
    <source>
        <dbReference type="SMART" id="SM01321"/>
    </source>
</evidence>
<dbReference type="SUPFAM" id="SSF143422">
    <property type="entry name" value="Transposase IS200-like"/>
    <property type="match status" value="1"/>
</dbReference>
<protein>
    <submittedName>
        <fullName evidence="2">Transposase</fullName>
    </submittedName>
</protein>
<dbReference type="KEGG" id="taj:C1A40_16815"/>
<dbReference type="PANTHER" id="PTHR36966:SF1">
    <property type="entry name" value="REP-ASSOCIATED TYROSINE TRANSPOSASE"/>
    <property type="match status" value="1"/>
</dbReference>
<dbReference type="GO" id="GO:0043565">
    <property type="term" value="F:sequence-specific DNA binding"/>
    <property type="evidence" value="ECO:0007669"/>
    <property type="project" value="TreeGrafter"/>
</dbReference>
<dbReference type="Pfam" id="PF01797">
    <property type="entry name" value="Y1_Tnp"/>
    <property type="match status" value="1"/>
</dbReference>
<evidence type="ECO:0000313" key="2">
    <source>
        <dbReference type="EMBL" id="AUS07004.1"/>
    </source>
</evidence>
<dbReference type="PANTHER" id="PTHR36966">
    <property type="entry name" value="REP-ASSOCIATED TYROSINE TRANSPOSASE"/>
    <property type="match status" value="1"/>
</dbReference>
<dbReference type="SMART" id="SM01321">
    <property type="entry name" value="Y1_Tnp"/>
    <property type="match status" value="1"/>
</dbReference>
<evidence type="ECO:0000313" key="3">
    <source>
        <dbReference type="Proteomes" id="UP000236592"/>
    </source>
</evidence>
<dbReference type="InterPro" id="IPR036515">
    <property type="entry name" value="Transposase_17_sf"/>
</dbReference>
<dbReference type="AlphaFoldDB" id="A0A2I7SMB1"/>
<keyword evidence="3" id="KW-1185">Reference proteome</keyword>
<dbReference type="InterPro" id="IPR052715">
    <property type="entry name" value="RAYT_transposase"/>
</dbReference>
<name>A0A2I7SMB1_9FLAO</name>
<dbReference type="NCBIfam" id="NF047646">
    <property type="entry name" value="REP_Tyr_transpos"/>
    <property type="match status" value="1"/>
</dbReference>
<dbReference type="OrthoDB" id="9788881at2"/>
<dbReference type="GO" id="GO:0004803">
    <property type="term" value="F:transposase activity"/>
    <property type="evidence" value="ECO:0007669"/>
    <property type="project" value="InterPro"/>
</dbReference>
<gene>
    <name evidence="2" type="ORF">C1A40_16815</name>
</gene>
<dbReference type="EMBL" id="CP025938">
    <property type="protein sequence ID" value="AUS07004.1"/>
    <property type="molecule type" value="Genomic_DNA"/>
</dbReference>
<dbReference type="GO" id="GO:0006313">
    <property type="term" value="P:DNA transposition"/>
    <property type="evidence" value="ECO:0007669"/>
    <property type="project" value="InterPro"/>
</dbReference>
<reference evidence="3" key="1">
    <citation type="submission" date="2018-01" db="EMBL/GenBank/DDBJ databases">
        <title>Complete genome of Tamlana sp. UJ94.</title>
        <authorList>
            <person name="Jung J."/>
            <person name="Chung D."/>
            <person name="Bae S.S."/>
            <person name="Baek K."/>
        </authorList>
    </citation>
    <scope>NUCLEOTIDE SEQUENCE [LARGE SCALE GENOMIC DNA]</scope>
    <source>
        <strain evidence="3">UJ94</strain>
    </source>
</reference>